<sequence length="132" mass="14955">MPNLPDLDMAVNIIDESRILTPRETIEKYIRIEQERRELVAPELAITSPSRNRSAVESFNGPVEYPSWQMPYTYRGFIQNFTQARDPCLQPHLRGLQGTFVESVSMSTTTTLFPLFAGSKLPTNNELLIPAA</sequence>
<dbReference type="OrthoDB" id="541052at2759"/>
<reference evidence="1 2" key="1">
    <citation type="submission" date="2016-03" db="EMBL/GenBank/DDBJ databases">
        <title>Fine-scale spatial genetic structure of a fungal parasite of coffee scale insects.</title>
        <authorList>
            <person name="Jackson D."/>
            <person name="Zemenick K.A."/>
            <person name="Malloure B."/>
            <person name="Quandt C.A."/>
            <person name="James T.Y."/>
        </authorList>
    </citation>
    <scope>NUCLEOTIDE SEQUENCE [LARGE SCALE GENOMIC DNA]</scope>
    <source>
        <strain evidence="1 2">UM487</strain>
    </source>
</reference>
<dbReference type="Proteomes" id="UP000243081">
    <property type="component" value="Unassembled WGS sequence"/>
</dbReference>
<gene>
    <name evidence="1" type="ORF">LLEC1_04196</name>
</gene>
<proteinExistence type="predicted"/>
<evidence type="ECO:0000313" key="1">
    <source>
        <dbReference type="EMBL" id="OAR01270.1"/>
    </source>
</evidence>
<evidence type="ECO:0000313" key="2">
    <source>
        <dbReference type="Proteomes" id="UP000243081"/>
    </source>
</evidence>
<keyword evidence="2" id="KW-1185">Reference proteome</keyword>
<dbReference type="AlphaFoldDB" id="A0A179IHM9"/>
<feature type="non-terminal residue" evidence="1">
    <location>
        <position position="132"/>
    </location>
</feature>
<accession>A0A179IHM9</accession>
<protein>
    <submittedName>
        <fullName evidence="1">Uncharacterized protein</fullName>
    </submittedName>
</protein>
<name>A0A179IHM9_CORDF</name>
<organism evidence="1 2">
    <name type="scientific">Cordyceps confragosa</name>
    <name type="common">Lecanicillium lecanii</name>
    <dbReference type="NCBI Taxonomy" id="2714763"/>
    <lineage>
        <taxon>Eukaryota</taxon>
        <taxon>Fungi</taxon>
        <taxon>Dikarya</taxon>
        <taxon>Ascomycota</taxon>
        <taxon>Pezizomycotina</taxon>
        <taxon>Sordariomycetes</taxon>
        <taxon>Hypocreomycetidae</taxon>
        <taxon>Hypocreales</taxon>
        <taxon>Cordycipitaceae</taxon>
        <taxon>Akanthomyces</taxon>
    </lineage>
</organism>
<dbReference type="EMBL" id="LUKN01001255">
    <property type="protein sequence ID" value="OAR01270.1"/>
    <property type="molecule type" value="Genomic_DNA"/>
</dbReference>
<comment type="caution">
    <text evidence="1">The sequence shown here is derived from an EMBL/GenBank/DDBJ whole genome shotgun (WGS) entry which is preliminary data.</text>
</comment>